<accession>A0ABX2W6X8</accession>
<reference evidence="1 2" key="1">
    <citation type="submission" date="2016-04" db="EMBL/GenBank/DDBJ databases">
        <title>ATOL: Assembling a taxonomically balanced genome-scale reconstruction of the evolutionary history of the Enterobacteriaceae.</title>
        <authorList>
            <person name="Plunkett G.III."/>
            <person name="Neeno-Eckwall E.C."/>
            <person name="Glasner J.D."/>
            <person name="Perna N.T."/>
        </authorList>
    </citation>
    <scope>NUCLEOTIDE SEQUENCE [LARGE SCALE GENOMIC DNA]</scope>
    <source>
        <strain evidence="1 2">ATCC 51602</strain>
    </source>
</reference>
<organism evidence="1 2">
    <name type="scientific">Buttiauxella ferragutiae ATCC 51602</name>
    <dbReference type="NCBI Taxonomy" id="1354252"/>
    <lineage>
        <taxon>Bacteria</taxon>
        <taxon>Pseudomonadati</taxon>
        <taxon>Pseudomonadota</taxon>
        <taxon>Gammaproteobacteria</taxon>
        <taxon>Enterobacterales</taxon>
        <taxon>Enterobacteriaceae</taxon>
        <taxon>Buttiauxella</taxon>
    </lineage>
</organism>
<proteinExistence type="predicted"/>
<gene>
    <name evidence="1" type="ORF">M976_02857</name>
</gene>
<keyword evidence="2" id="KW-1185">Reference proteome</keyword>
<name>A0ABX2W6X8_9ENTR</name>
<evidence type="ECO:0000313" key="2">
    <source>
        <dbReference type="Proteomes" id="UP000078407"/>
    </source>
</evidence>
<sequence length="189" mass="20796">MEFKNLPPEAQEQALGALREMLTQGFREETELVIAGKVKAAFVSLYEGKAEEAAASADEKLARLLYYYMGISTMEPVRGSGTGNTNESNNYNISIKMVVNPPKPAQKNIILSDIEKSKKAITCVLNDVGGWALQTFIDGQHDSIYATSGIQEAVYAIECFMGGTDTDRLTRNKIIAEMNRRNNTHHTSG</sequence>
<dbReference type="Proteomes" id="UP000078407">
    <property type="component" value="Unassembled WGS sequence"/>
</dbReference>
<dbReference type="RefSeq" id="WP_064545940.1">
    <property type="nucleotide sequence ID" value="NZ_LXEQ01000045.1"/>
</dbReference>
<comment type="caution">
    <text evidence="1">The sequence shown here is derived from an EMBL/GenBank/DDBJ whole genome shotgun (WGS) entry which is preliminary data.</text>
</comment>
<protein>
    <submittedName>
        <fullName evidence="1">Uncharacterized protein</fullName>
    </submittedName>
</protein>
<dbReference type="EMBL" id="LXEQ01000045">
    <property type="protein sequence ID" value="OAT26696.1"/>
    <property type="molecule type" value="Genomic_DNA"/>
</dbReference>
<evidence type="ECO:0000313" key="1">
    <source>
        <dbReference type="EMBL" id="OAT26696.1"/>
    </source>
</evidence>